<keyword evidence="4" id="KW-0406">Ion transport</keyword>
<protein>
    <recommendedName>
        <fullName evidence="4">Copper transport protein</fullName>
    </recommendedName>
</protein>
<sequence>IDACFISPTWHITTSAMFAGSYIGVILLVMALEFLRSTAKDHDCHILRQFQHSLDISPPHLPPSSTNIKSCPEPSVKAVGGDGRIDAARATLHMQQFGEAYFVTLLAIYVNGHIIECIIIGVWMTVFTFN</sequence>
<keyword evidence="6" id="KW-1185">Reference proteome</keyword>
<name>A0A9P8C6W5_9HELO</name>
<keyword evidence="1 4" id="KW-0812">Transmembrane</keyword>
<evidence type="ECO:0000313" key="6">
    <source>
        <dbReference type="Proteomes" id="UP000824998"/>
    </source>
</evidence>
<feature type="non-terminal residue" evidence="5">
    <location>
        <position position="1"/>
    </location>
</feature>
<comment type="similarity">
    <text evidence="4">Belongs to the copper transporter (Ctr) (TC 1.A.56) family. SLC31A subfamily.</text>
</comment>
<keyword evidence="4" id="KW-0187">Copper transport</keyword>
<reference evidence="5" key="1">
    <citation type="journal article" date="2021" name="IMA Fungus">
        <title>Genomic characterization of three marine fungi, including Emericellopsis atlantica sp. nov. with signatures of a generalist lifestyle and marine biomass degradation.</title>
        <authorList>
            <person name="Hagestad O.C."/>
            <person name="Hou L."/>
            <person name="Andersen J.H."/>
            <person name="Hansen E.H."/>
            <person name="Altermark B."/>
            <person name="Li C."/>
            <person name="Kuhnert E."/>
            <person name="Cox R.J."/>
            <person name="Crous P.W."/>
            <person name="Spatafora J.W."/>
            <person name="Lail K."/>
            <person name="Amirebrahimi M."/>
            <person name="Lipzen A."/>
            <person name="Pangilinan J."/>
            <person name="Andreopoulos W."/>
            <person name="Hayes R.D."/>
            <person name="Ng V."/>
            <person name="Grigoriev I.V."/>
            <person name="Jackson S.A."/>
            <person name="Sutton T.D.S."/>
            <person name="Dobson A.D.W."/>
            <person name="Rama T."/>
        </authorList>
    </citation>
    <scope>NUCLEOTIDE SEQUENCE</scope>
    <source>
        <strain evidence="5">TRa018bII</strain>
    </source>
</reference>
<dbReference type="AlphaFoldDB" id="A0A9P8C6W5"/>
<dbReference type="Pfam" id="PF04145">
    <property type="entry name" value="Ctr"/>
    <property type="match status" value="1"/>
</dbReference>
<comment type="subcellular location">
    <subcellularLocation>
        <location evidence="4">Membrane</location>
        <topology evidence="4">Multi-pass membrane protein</topology>
    </subcellularLocation>
</comment>
<feature type="transmembrane region" description="Helical" evidence="4">
    <location>
        <begin position="100"/>
        <end position="124"/>
    </location>
</feature>
<gene>
    <name evidence="5" type="ORF">BJ875DRAFT_373565</name>
</gene>
<evidence type="ECO:0000256" key="1">
    <source>
        <dbReference type="ARBA" id="ARBA00022692"/>
    </source>
</evidence>
<keyword evidence="3 4" id="KW-0472">Membrane</keyword>
<keyword evidence="2 4" id="KW-1133">Transmembrane helix</keyword>
<dbReference type="GO" id="GO:0005375">
    <property type="term" value="F:copper ion transmembrane transporter activity"/>
    <property type="evidence" value="ECO:0007669"/>
    <property type="project" value="UniProtKB-UniRule"/>
</dbReference>
<keyword evidence="4" id="KW-0186">Copper</keyword>
<accession>A0A9P8C6W5</accession>
<evidence type="ECO:0000313" key="5">
    <source>
        <dbReference type="EMBL" id="KAG9235740.1"/>
    </source>
</evidence>
<dbReference type="OrthoDB" id="161814at2759"/>
<comment type="caution">
    <text evidence="5">The sequence shown here is derived from an EMBL/GenBank/DDBJ whole genome shotgun (WGS) entry which is preliminary data.</text>
</comment>
<evidence type="ECO:0000256" key="3">
    <source>
        <dbReference type="ARBA" id="ARBA00023136"/>
    </source>
</evidence>
<dbReference type="Proteomes" id="UP000824998">
    <property type="component" value="Unassembled WGS sequence"/>
</dbReference>
<evidence type="ECO:0000256" key="2">
    <source>
        <dbReference type="ARBA" id="ARBA00022989"/>
    </source>
</evidence>
<evidence type="ECO:0000256" key="4">
    <source>
        <dbReference type="RuleBase" id="RU367022"/>
    </source>
</evidence>
<keyword evidence="4" id="KW-0813">Transport</keyword>
<dbReference type="EMBL" id="MU251423">
    <property type="protein sequence ID" value="KAG9235740.1"/>
    <property type="molecule type" value="Genomic_DNA"/>
</dbReference>
<proteinExistence type="inferred from homology"/>
<feature type="transmembrane region" description="Helical" evidence="4">
    <location>
        <begin position="12"/>
        <end position="32"/>
    </location>
</feature>
<organism evidence="5 6">
    <name type="scientific">Amylocarpus encephaloides</name>
    <dbReference type="NCBI Taxonomy" id="45428"/>
    <lineage>
        <taxon>Eukaryota</taxon>
        <taxon>Fungi</taxon>
        <taxon>Dikarya</taxon>
        <taxon>Ascomycota</taxon>
        <taxon>Pezizomycotina</taxon>
        <taxon>Leotiomycetes</taxon>
        <taxon>Helotiales</taxon>
        <taxon>Helotiales incertae sedis</taxon>
        <taxon>Amylocarpus</taxon>
    </lineage>
</organism>
<dbReference type="GO" id="GO:0016020">
    <property type="term" value="C:membrane"/>
    <property type="evidence" value="ECO:0007669"/>
    <property type="project" value="UniProtKB-SubCell"/>
</dbReference>
<dbReference type="InterPro" id="IPR007274">
    <property type="entry name" value="Cop_transporter"/>
</dbReference>